<accession>A0A8S1VM07</accession>
<sequence length="88" mass="10756">MSQISEFLQYQIKLRENKLPYYPEEEKKNKEKAKKKIQNHKIPKNTKDSAYKFYTKPSEFPNEKDGQNWRMVKFKSLFQSTPKYDQFV</sequence>
<comment type="caution">
    <text evidence="1">The sequence shown here is derived from an EMBL/GenBank/DDBJ whole genome shotgun (WGS) entry which is preliminary data.</text>
</comment>
<gene>
    <name evidence="1" type="ORF">POCTA_138.1.T0690128</name>
</gene>
<proteinExistence type="predicted"/>
<evidence type="ECO:0000313" key="2">
    <source>
        <dbReference type="Proteomes" id="UP000683925"/>
    </source>
</evidence>
<dbReference type="AlphaFoldDB" id="A0A8S1VM07"/>
<dbReference type="EMBL" id="CAJJDP010000068">
    <property type="protein sequence ID" value="CAD8177603.1"/>
    <property type="molecule type" value="Genomic_DNA"/>
</dbReference>
<keyword evidence="2" id="KW-1185">Reference proteome</keyword>
<dbReference type="Proteomes" id="UP000683925">
    <property type="component" value="Unassembled WGS sequence"/>
</dbReference>
<organism evidence="1 2">
    <name type="scientific">Paramecium octaurelia</name>
    <dbReference type="NCBI Taxonomy" id="43137"/>
    <lineage>
        <taxon>Eukaryota</taxon>
        <taxon>Sar</taxon>
        <taxon>Alveolata</taxon>
        <taxon>Ciliophora</taxon>
        <taxon>Intramacronucleata</taxon>
        <taxon>Oligohymenophorea</taxon>
        <taxon>Peniculida</taxon>
        <taxon>Parameciidae</taxon>
        <taxon>Paramecium</taxon>
    </lineage>
</organism>
<dbReference type="OrthoDB" id="312811at2759"/>
<name>A0A8S1VM07_PAROT</name>
<evidence type="ECO:0000313" key="1">
    <source>
        <dbReference type="EMBL" id="CAD8177603.1"/>
    </source>
</evidence>
<protein>
    <submittedName>
        <fullName evidence="1">Uncharacterized protein</fullName>
    </submittedName>
</protein>
<reference evidence="1" key="1">
    <citation type="submission" date="2021-01" db="EMBL/GenBank/DDBJ databases">
        <authorList>
            <consortium name="Genoscope - CEA"/>
            <person name="William W."/>
        </authorList>
    </citation>
    <scope>NUCLEOTIDE SEQUENCE</scope>
</reference>
<dbReference type="OMA" id="KLPYYPE"/>